<proteinExistence type="predicted"/>
<dbReference type="Proteomes" id="UP000261520">
    <property type="component" value="Unplaced"/>
</dbReference>
<dbReference type="AlphaFoldDB" id="A0A3B4B5B4"/>
<dbReference type="STRING" id="409849.ENSPMGP00000024180"/>
<reference evidence="2" key="1">
    <citation type="submission" date="2025-08" db="UniProtKB">
        <authorList>
            <consortium name="Ensembl"/>
        </authorList>
    </citation>
    <scope>IDENTIFICATION</scope>
</reference>
<protein>
    <submittedName>
        <fullName evidence="2">Uncharacterized protein</fullName>
    </submittedName>
</protein>
<sequence>MAVREDSAESSAVRRRRVDPSGTGHTETSTGDSERRDGTEDSGGAGTEDKKLRSLQPGTYWLTRIVLLRAVAFIYCEQN</sequence>
<evidence type="ECO:0000313" key="2">
    <source>
        <dbReference type="Ensembl" id="ENSPMGP00000024180.1"/>
    </source>
</evidence>
<name>A0A3B4B5B4_9GOBI</name>
<evidence type="ECO:0000256" key="1">
    <source>
        <dbReference type="SAM" id="MobiDB-lite"/>
    </source>
</evidence>
<accession>A0A3B4B5B4</accession>
<organism evidence="2 3">
    <name type="scientific">Periophthalmus magnuspinnatus</name>
    <dbReference type="NCBI Taxonomy" id="409849"/>
    <lineage>
        <taxon>Eukaryota</taxon>
        <taxon>Metazoa</taxon>
        <taxon>Chordata</taxon>
        <taxon>Craniata</taxon>
        <taxon>Vertebrata</taxon>
        <taxon>Euteleostomi</taxon>
        <taxon>Actinopterygii</taxon>
        <taxon>Neopterygii</taxon>
        <taxon>Teleostei</taxon>
        <taxon>Neoteleostei</taxon>
        <taxon>Acanthomorphata</taxon>
        <taxon>Gobiaria</taxon>
        <taxon>Gobiiformes</taxon>
        <taxon>Gobioidei</taxon>
        <taxon>Gobiidae</taxon>
        <taxon>Oxudercinae</taxon>
        <taxon>Periophthalmus</taxon>
    </lineage>
</organism>
<feature type="region of interest" description="Disordered" evidence="1">
    <location>
        <begin position="1"/>
        <end position="53"/>
    </location>
</feature>
<dbReference type="Ensembl" id="ENSPMGT00000025763.1">
    <property type="protein sequence ID" value="ENSPMGP00000024180.1"/>
    <property type="gene ID" value="ENSPMGG00000019561.1"/>
</dbReference>
<reference evidence="2" key="2">
    <citation type="submission" date="2025-09" db="UniProtKB">
        <authorList>
            <consortium name="Ensembl"/>
        </authorList>
    </citation>
    <scope>IDENTIFICATION</scope>
</reference>
<evidence type="ECO:0000313" key="3">
    <source>
        <dbReference type="Proteomes" id="UP000261520"/>
    </source>
</evidence>
<keyword evidence="3" id="KW-1185">Reference proteome</keyword>